<proteinExistence type="predicted"/>
<dbReference type="PANTHER" id="PTHR31415:SF130">
    <property type="entry name" value="NDR1_HIN1-LIKE PROTEIN 6"/>
    <property type="match status" value="1"/>
</dbReference>
<dbReference type="AlphaFoldDB" id="A0A978VTG0"/>
<dbReference type="EMBL" id="JAEACU010000002">
    <property type="protein sequence ID" value="KAH7542105.1"/>
    <property type="molecule type" value="Genomic_DNA"/>
</dbReference>
<gene>
    <name evidence="4" type="ORF">FEM48_Zijuj02G0037900</name>
</gene>
<evidence type="ECO:0000256" key="3">
    <source>
        <dbReference type="SAM" id="MobiDB-lite"/>
    </source>
</evidence>
<protein>
    <submittedName>
        <fullName evidence="4">Uncharacterized protein</fullName>
    </submittedName>
</protein>
<feature type="region of interest" description="Disordered" evidence="3">
    <location>
        <begin position="1"/>
        <end position="23"/>
    </location>
</feature>
<feature type="compositionally biased region" description="Basic residues" evidence="3">
    <location>
        <begin position="223"/>
        <end position="235"/>
    </location>
</feature>
<dbReference type="GO" id="GO:0098542">
    <property type="term" value="P:defense response to other organism"/>
    <property type="evidence" value="ECO:0007669"/>
    <property type="project" value="InterPro"/>
</dbReference>
<evidence type="ECO:0000313" key="4">
    <source>
        <dbReference type="EMBL" id="KAH7542105.1"/>
    </source>
</evidence>
<dbReference type="InterPro" id="IPR044839">
    <property type="entry name" value="NDR1-like"/>
</dbReference>
<comment type="caution">
    <text evidence="4">The sequence shown here is derived from an EMBL/GenBank/DDBJ whole genome shotgun (WGS) entry which is preliminary data.</text>
</comment>
<name>A0A978VTG0_ZIZJJ</name>
<keyword evidence="2" id="KW-0472">Membrane</keyword>
<dbReference type="Proteomes" id="UP000813462">
    <property type="component" value="Unassembled WGS sequence"/>
</dbReference>
<organism evidence="4 5">
    <name type="scientific">Ziziphus jujuba var. spinosa</name>
    <dbReference type="NCBI Taxonomy" id="714518"/>
    <lineage>
        <taxon>Eukaryota</taxon>
        <taxon>Viridiplantae</taxon>
        <taxon>Streptophyta</taxon>
        <taxon>Embryophyta</taxon>
        <taxon>Tracheophyta</taxon>
        <taxon>Spermatophyta</taxon>
        <taxon>Magnoliopsida</taxon>
        <taxon>eudicotyledons</taxon>
        <taxon>Gunneridae</taxon>
        <taxon>Pentapetalae</taxon>
        <taxon>rosids</taxon>
        <taxon>fabids</taxon>
        <taxon>Rosales</taxon>
        <taxon>Rhamnaceae</taxon>
        <taxon>Paliureae</taxon>
        <taxon>Ziziphus</taxon>
    </lineage>
</organism>
<dbReference type="GO" id="GO:0009506">
    <property type="term" value="C:plasmodesma"/>
    <property type="evidence" value="ECO:0007669"/>
    <property type="project" value="TreeGrafter"/>
</dbReference>
<reference evidence="4" key="1">
    <citation type="journal article" date="2021" name="Front. Plant Sci.">
        <title>Chromosome-Scale Genome Assembly for Chinese Sour Jujube and Insights Into Its Genome Evolution and Domestication Signature.</title>
        <authorList>
            <person name="Shen L.-Y."/>
            <person name="Luo H."/>
            <person name="Wang X.-L."/>
            <person name="Wang X.-M."/>
            <person name="Qiu X.-J."/>
            <person name="Liu H."/>
            <person name="Zhou S.-S."/>
            <person name="Jia K.-H."/>
            <person name="Nie S."/>
            <person name="Bao Y.-T."/>
            <person name="Zhang R.-G."/>
            <person name="Yun Q.-Z."/>
            <person name="Chai Y.-H."/>
            <person name="Lu J.-Y."/>
            <person name="Li Y."/>
            <person name="Zhao S.-W."/>
            <person name="Mao J.-F."/>
            <person name="Jia S.-G."/>
            <person name="Mao Y.-M."/>
        </authorList>
    </citation>
    <scope>NUCLEOTIDE SEQUENCE</scope>
    <source>
        <strain evidence="4">AT0</strain>
        <tissue evidence="4">Leaf</tissue>
    </source>
</reference>
<accession>A0A978VTG0</accession>
<feature type="compositionally biased region" description="Basic residues" evidence="3">
    <location>
        <begin position="195"/>
        <end position="204"/>
    </location>
</feature>
<dbReference type="PANTHER" id="PTHR31415">
    <property type="entry name" value="OS05G0367900 PROTEIN"/>
    <property type="match status" value="1"/>
</dbReference>
<sequence>MASSSSHSCGDESSHGDYLGSGQTKRPQVFVENGYIEQRSLNISNANISGLFTFECRFYDPNKKATIYYDSLNGTSNFSDQTERHVHLNGTFLLKPEDENRINFTFKSERWSIYGFMPKYLSQGRVISNILFEAKIRFEIAGWKFLPRTIYIDCWPLVVFDNNQNPRNPTFKPTVRKSENRLHHPVRLCLMIPKKKKKKKKKEKKMASGSNTSKFDDQQQHNATKKQPRKSKMHWGRFGEWRNPNARPFYAIEYAHIEMVVINPVRTSLTGNFSFVMRAYNPNKNSTIYYESMKIYNTTDSRNETASPVRLVENFTQPPFNVTRIHFFVLATFSSDDGADILNEYLLQGRITANISVKAAMRFRYGSWISTPHAIGIYCQPAAVLLKRNFQTTGCYVDL</sequence>
<dbReference type="GO" id="GO:0005886">
    <property type="term" value="C:plasma membrane"/>
    <property type="evidence" value="ECO:0007669"/>
    <property type="project" value="TreeGrafter"/>
</dbReference>
<comment type="subcellular location">
    <subcellularLocation>
        <location evidence="1">Membrane</location>
    </subcellularLocation>
</comment>
<feature type="region of interest" description="Disordered" evidence="3">
    <location>
        <begin position="195"/>
        <end position="236"/>
    </location>
</feature>
<evidence type="ECO:0000256" key="2">
    <source>
        <dbReference type="ARBA" id="ARBA00023136"/>
    </source>
</evidence>
<evidence type="ECO:0000256" key="1">
    <source>
        <dbReference type="ARBA" id="ARBA00004370"/>
    </source>
</evidence>
<evidence type="ECO:0000313" key="5">
    <source>
        <dbReference type="Proteomes" id="UP000813462"/>
    </source>
</evidence>